<dbReference type="Proteomes" id="UP000014071">
    <property type="component" value="Unassembled WGS sequence"/>
</dbReference>
<evidence type="ECO:0000256" key="1">
    <source>
        <dbReference type="ARBA" id="ARBA00008517"/>
    </source>
</evidence>
<dbReference type="eggNOG" id="KOG2837">
    <property type="taxonomic scope" value="Eukaryota"/>
</dbReference>
<dbReference type="PANTHER" id="PTHR12805:SF0">
    <property type="entry name" value="DNA_RNA-BINDING PROTEIN KIN17"/>
    <property type="match status" value="1"/>
</dbReference>
<evidence type="ECO:0000256" key="3">
    <source>
        <dbReference type="ARBA" id="ARBA00022771"/>
    </source>
</evidence>
<feature type="region of interest" description="Disordered" evidence="5">
    <location>
        <begin position="179"/>
        <end position="363"/>
    </location>
</feature>
<dbReference type="InterPro" id="IPR019447">
    <property type="entry name" value="DNA/RNA-bd_Kin17_WH-like_dom"/>
</dbReference>
<dbReference type="STRING" id="1305764.R9PGY9"/>
<keyword evidence="2" id="KW-0479">Metal-binding</keyword>
<dbReference type="InterPro" id="IPR037321">
    <property type="entry name" value="KIN17-like"/>
</dbReference>
<dbReference type="AlphaFoldDB" id="R9PGY9"/>
<evidence type="ECO:0000313" key="8">
    <source>
        <dbReference type="Proteomes" id="UP000014071"/>
    </source>
</evidence>
<keyword evidence="8" id="KW-1185">Reference proteome</keyword>
<dbReference type="SMART" id="SM01253">
    <property type="entry name" value="Kin17_mid"/>
    <property type="match status" value="1"/>
</dbReference>
<feature type="compositionally biased region" description="Low complexity" evidence="5">
    <location>
        <begin position="253"/>
        <end position="272"/>
    </location>
</feature>
<evidence type="ECO:0000259" key="6">
    <source>
        <dbReference type="PROSITE" id="PS00028"/>
    </source>
</evidence>
<protein>
    <submittedName>
        <fullName evidence="7">Potential zinc finger protein</fullName>
    </submittedName>
</protein>
<sequence length="363" mass="39417">MGKAEAGSLKAISNAIKAKGLTKLRFYCQLCQKACRDENGYRSHLESEAHFRQMDALAASGGAQRVIDDFSATFQKEFVQLLSRRFGTRRIRANQVYQEYIADRHHTHMNATQWTSLSDFVKHLGREGIVQAEESDQGWYITWIDNSPAALARQDALQKMERAKMDDEQRQRRLLQEQIDRASQSSVAGGAAAASSGTGNRDQDPLDKTNQGLQRNGAGPIRIGLSLGNAANKPDQSTQSDIASSKDRAVQGSSQSSTVASSATATSSTASSPAPFKMGFNVLKSTSKPVNPLKQPGASVRHGSRGGATSASNPSTKPKPPSSMTMAEKIMQEELERKKRKAEPSSGRSAGPQMQSGIKRSRF</sequence>
<dbReference type="PANTHER" id="PTHR12805">
    <property type="entry name" value="KIN17 KIN, ANTIGENIC DETERMINANT OF RECA PROTEIN HOMOLOG"/>
    <property type="match status" value="1"/>
</dbReference>
<evidence type="ECO:0000256" key="2">
    <source>
        <dbReference type="ARBA" id="ARBA00022723"/>
    </source>
</evidence>
<dbReference type="InterPro" id="IPR038254">
    <property type="entry name" value="KIN17_WH-like_sf"/>
</dbReference>
<evidence type="ECO:0000313" key="7">
    <source>
        <dbReference type="EMBL" id="GAC97335.1"/>
    </source>
</evidence>
<dbReference type="FunFam" id="1.10.10.2030:FF:000001">
    <property type="entry name" value="DNA/RNA-binding protein KIN17, putative"/>
    <property type="match status" value="1"/>
</dbReference>
<keyword evidence="3" id="KW-0863">Zinc-finger</keyword>
<dbReference type="GO" id="GO:0005634">
    <property type="term" value="C:nucleus"/>
    <property type="evidence" value="ECO:0007669"/>
    <property type="project" value="TreeGrafter"/>
</dbReference>
<dbReference type="HOGENOM" id="CLU_030065_0_1_1"/>
<dbReference type="GeneID" id="24110201"/>
<accession>R9PGY9</accession>
<organism evidence="7 8">
    <name type="scientific">Pseudozyma hubeiensis (strain SY62)</name>
    <name type="common">Yeast</name>
    <dbReference type="NCBI Taxonomy" id="1305764"/>
    <lineage>
        <taxon>Eukaryota</taxon>
        <taxon>Fungi</taxon>
        <taxon>Dikarya</taxon>
        <taxon>Basidiomycota</taxon>
        <taxon>Ustilaginomycotina</taxon>
        <taxon>Ustilaginomycetes</taxon>
        <taxon>Ustilaginales</taxon>
        <taxon>Ustilaginaceae</taxon>
        <taxon>Pseudozyma</taxon>
    </lineage>
</organism>
<dbReference type="InterPro" id="IPR013087">
    <property type="entry name" value="Znf_C2H2_type"/>
</dbReference>
<feature type="compositionally biased region" description="Low complexity" evidence="5">
    <location>
        <begin position="181"/>
        <end position="199"/>
    </location>
</feature>
<feature type="domain" description="C2H2-type" evidence="6">
    <location>
        <begin position="28"/>
        <end position="50"/>
    </location>
</feature>
<name>R9PGY9_PSEHS</name>
<feature type="compositionally biased region" description="Polar residues" evidence="5">
    <location>
        <begin position="234"/>
        <end position="243"/>
    </location>
</feature>
<dbReference type="GO" id="GO:0006974">
    <property type="term" value="P:DNA damage response"/>
    <property type="evidence" value="ECO:0007669"/>
    <property type="project" value="TreeGrafter"/>
</dbReference>
<dbReference type="GO" id="GO:0006260">
    <property type="term" value="P:DNA replication"/>
    <property type="evidence" value="ECO:0007669"/>
    <property type="project" value="TreeGrafter"/>
</dbReference>
<evidence type="ECO:0000256" key="4">
    <source>
        <dbReference type="ARBA" id="ARBA00022833"/>
    </source>
</evidence>
<dbReference type="InterPro" id="IPR036236">
    <property type="entry name" value="Znf_C2H2_sf"/>
</dbReference>
<proteinExistence type="inferred from homology"/>
<dbReference type="OrthoDB" id="10266249at2759"/>
<dbReference type="Pfam" id="PF25095">
    <property type="entry name" value="C2H2-zf_KIN17"/>
    <property type="match status" value="1"/>
</dbReference>
<gene>
    <name evidence="7" type="ORF">PHSY_004920</name>
</gene>
<dbReference type="GO" id="GO:0008270">
    <property type="term" value="F:zinc ion binding"/>
    <property type="evidence" value="ECO:0007669"/>
    <property type="project" value="UniProtKB-KW"/>
</dbReference>
<reference evidence="8" key="1">
    <citation type="journal article" date="2013" name="Genome Announc.">
        <title>Draft genome sequence of the basidiomycetous yeast-like fungus Pseudozyma hubeiensis SY62, which produces an abundant amount of the biosurfactant mannosylerythritol lipids.</title>
        <authorList>
            <person name="Konishi M."/>
            <person name="Hatada Y."/>
            <person name="Horiuchi J."/>
        </authorList>
    </citation>
    <scope>NUCLEOTIDE SEQUENCE [LARGE SCALE GENOMIC DNA]</scope>
    <source>
        <strain evidence="8">SY62</strain>
    </source>
</reference>
<dbReference type="SUPFAM" id="SSF57667">
    <property type="entry name" value="beta-beta-alpha zinc fingers"/>
    <property type="match status" value="1"/>
</dbReference>
<feature type="compositionally biased region" description="Low complexity" evidence="5">
    <location>
        <begin position="312"/>
        <end position="326"/>
    </location>
</feature>
<keyword evidence="4" id="KW-0862">Zinc</keyword>
<dbReference type="Gene3D" id="1.10.10.2030">
    <property type="entry name" value="DNA/RNA-binding protein Kin17, conserved domain"/>
    <property type="match status" value="1"/>
</dbReference>
<dbReference type="RefSeq" id="XP_012190922.1">
    <property type="nucleotide sequence ID" value="XM_012335532.1"/>
</dbReference>
<evidence type="ECO:0000256" key="5">
    <source>
        <dbReference type="SAM" id="MobiDB-lite"/>
    </source>
</evidence>
<feature type="compositionally biased region" description="Polar residues" evidence="5">
    <location>
        <begin position="346"/>
        <end position="363"/>
    </location>
</feature>
<dbReference type="Pfam" id="PF10357">
    <property type="entry name" value="WH_KIN17"/>
    <property type="match status" value="1"/>
</dbReference>
<dbReference type="PROSITE" id="PS00028">
    <property type="entry name" value="ZINC_FINGER_C2H2_1"/>
    <property type="match status" value="1"/>
</dbReference>
<dbReference type="EMBL" id="DF238808">
    <property type="protein sequence ID" value="GAC97335.1"/>
    <property type="molecule type" value="Genomic_DNA"/>
</dbReference>
<comment type="similarity">
    <text evidence="1">Belongs to the KIN17 family.</text>
</comment>
<dbReference type="InterPro" id="IPR056767">
    <property type="entry name" value="C2H2-Znf_KIN17"/>
</dbReference>
<dbReference type="GO" id="GO:0003690">
    <property type="term" value="F:double-stranded DNA binding"/>
    <property type="evidence" value="ECO:0007669"/>
    <property type="project" value="TreeGrafter"/>
</dbReference>